<protein>
    <submittedName>
        <fullName evidence="2">Uncharacterized protein</fullName>
    </submittedName>
</protein>
<keyword evidence="1" id="KW-0472">Membrane</keyword>
<dbReference type="RefSeq" id="WP_013609153.1">
    <property type="nucleotide sequence ID" value="NC_015153.1"/>
</dbReference>
<evidence type="ECO:0000313" key="3">
    <source>
        <dbReference type="Proteomes" id="UP000008645"/>
    </source>
</evidence>
<evidence type="ECO:0000313" key="2">
    <source>
        <dbReference type="EMBL" id="CBZ40550.1"/>
    </source>
</evidence>
<feature type="transmembrane region" description="Helical" evidence="1">
    <location>
        <begin position="68"/>
        <end position="92"/>
    </location>
</feature>
<feature type="transmembrane region" description="Helical" evidence="1">
    <location>
        <begin position="116"/>
        <end position="141"/>
    </location>
</feature>
<keyword evidence="1" id="KW-1133">Transmembrane helix</keyword>
<gene>
    <name evidence="2" type="ORF">MSUIS_04570</name>
</gene>
<dbReference type="AlphaFoldDB" id="F0V1L9"/>
<feature type="transmembrane region" description="Helical" evidence="1">
    <location>
        <begin position="26"/>
        <end position="47"/>
    </location>
</feature>
<proteinExistence type="predicted"/>
<dbReference type="KEGG" id="msk:MSUIS_04570"/>
<accession>F0V1L9</accession>
<keyword evidence="1" id="KW-0812">Transmembrane</keyword>
<organism evidence="2 3">
    <name type="scientific">Mycoplasma suis (strain KI_3806)</name>
    <dbReference type="NCBI Taxonomy" id="708248"/>
    <lineage>
        <taxon>Bacteria</taxon>
        <taxon>Bacillati</taxon>
        <taxon>Mycoplasmatota</taxon>
        <taxon>Mollicutes</taxon>
        <taxon>Mycoplasmataceae</taxon>
        <taxon>Mycoplasma</taxon>
    </lineage>
</organism>
<dbReference type="EMBL" id="FQ790233">
    <property type="protein sequence ID" value="CBZ40550.1"/>
    <property type="molecule type" value="Genomic_DNA"/>
</dbReference>
<dbReference type="OrthoDB" id="400667at2"/>
<dbReference type="Proteomes" id="UP000008645">
    <property type="component" value="Chromosome"/>
</dbReference>
<dbReference type="HOGENOM" id="CLU_1893939_0_0_14"/>
<name>F0V1L9_MYCS3</name>
<evidence type="ECO:0000256" key="1">
    <source>
        <dbReference type="SAM" id="Phobius"/>
    </source>
</evidence>
<sequence>MIFFNNGQQMIDNSGDIYLATRLLMMFYWLTIPSIALILIWSLYSFPKMDWSKNFPSFSRFFPYLKNLSIFGWVILGTLILINTILLVFYAIDTLALNNVDKYAVYWKYKVQERPVLSFFVVTIMGFILYWILAIVCYNTFWEKYFNSKLNLSLKDLAKKLFSRY</sequence>
<reference evidence="2 3" key="1">
    <citation type="journal article" date="2011" name="J. Bacteriol.">
        <title>Complete genome sequence of the hemotrophic Mycoplasma suis strain KI3806.</title>
        <authorList>
            <person name="Oehlerking J."/>
            <person name="Kube M."/>
            <person name="Felder K.M."/>
            <person name="Matter D."/>
            <person name="Wittenbrink M.M."/>
            <person name="Schwarzenbach S."/>
            <person name="Kramer M.M."/>
            <person name="Hoelzle K."/>
            <person name="Hoelzle L.E."/>
        </authorList>
    </citation>
    <scope>NUCLEOTIDE SEQUENCE [LARGE SCALE GENOMIC DNA]</scope>
    <source>
        <strain evidence="3">KI_3806</strain>
    </source>
</reference>